<evidence type="ECO:0000313" key="3">
    <source>
        <dbReference type="EMBL" id="CEP77600.1"/>
    </source>
</evidence>
<reference evidence="4" key="1">
    <citation type="submission" date="2014-11" db="EMBL/GenBank/DDBJ databases">
        <authorList>
            <person name="Wibberg D."/>
        </authorList>
    </citation>
    <scope>NUCLEOTIDE SEQUENCE [LARGE SCALE GENOMIC DNA]</scope>
    <source>
        <strain evidence="4">L3</strain>
    </source>
</reference>
<name>A0A0C7P026_DEFTU</name>
<keyword evidence="4" id="KW-1185">Reference proteome</keyword>
<protein>
    <submittedName>
        <fullName evidence="3">Pyruvate ferredoxin/flavodoxin oxidoreductase</fullName>
    </submittedName>
</protein>
<organism evidence="3 4">
    <name type="scientific">Defluviitoga tunisiensis</name>
    <dbReference type="NCBI Taxonomy" id="1006576"/>
    <lineage>
        <taxon>Bacteria</taxon>
        <taxon>Thermotogati</taxon>
        <taxon>Thermotogota</taxon>
        <taxon>Thermotogae</taxon>
        <taxon>Petrotogales</taxon>
        <taxon>Petrotogaceae</taxon>
        <taxon>Defluviitoga</taxon>
    </lineage>
</organism>
<dbReference type="OrthoDB" id="9789125at2"/>
<gene>
    <name evidence="3" type="primary">porG</name>
    <name evidence="3" type="ORF">DTL3_0269</name>
</gene>
<proteinExistence type="predicted"/>
<dbReference type="EMBL" id="LN824141">
    <property type="protein sequence ID" value="CEP77600.1"/>
    <property type="molecule type" value="Genomic_DNA"/>
</dbReference>
<dbReference type="STRING" id="1006576.DTL3_0269"/>
<dbReference type="InterPro" id="IPR002869">
    <property type="entry name" value="Pyrv_flavodox_OxRed_cen"/>
</dbReference>
<dbReference type="PANTHER" id="PTHR42730">
    <property type="entry name" value="2-OXOGLUTARATE SYNTHASE SUBUNIT KORC"/>
    <property type="match status" value="1"/>
</dbReference>
<accession>A0A0C7P026</accession>
<evidence type="ECO:0000259" key="2">
    <source>
        <dbReference type="Pfam" id="PF01558"/>
    </source>
</evidence>
<dbReference type="InterPro" id="IPR052554">
    <property type="entry name" value="2-oxoglutarate_synth_KorC"/>
</dbReference>
<dbReference type="PANTHER" id="PTHR42730:SF1">
    <property type="entry name" value="2-OXOGLUTARATE SYNTHASE SUBUNIT KORC"/>
    <property type="match status" value="1"/>
</dbReference>
<dbReference type="SUPFAM" id="SSF53323">
    <property type="entry name" value="Pyruvate-ferredoxin oxidoreductase, PFOR, domain III"/>
    <property type="match status" value="1"/>
</dbReference>
<dbReference type="GO" id="GO:0016903">
    <property type="term" value="F:oxidoreductase activity, acting on the aldehyde or oxo group of donors"/>
    <property type="evidence" value="ECO:0007669"/>
    <property type="project" value="InterPro"/>
</dbReference>
<evidence type="ECO:0000313" key="4">
    <source>
        <dbReference type="Proteomes" id="UP000032809"/>
    </source>
</evidence>
<dbReference type="HOGENOM" id="CLU_087284_0_0_0"/>
<dbReference type="AlphaFoldDB" id="A0A0C7P026"/>
<sequence>MSLSFSIPLAIRMVGEAGQGIILMGSILAKSLVKEGYWVAQSQHYGAQVRGGVSYCDTLFDIEPIDYPLADHFDVLYLMHGIGSNNIEKLKRNSILFYDEKFVEKLPQHINRITRKIVKVPASRVALEELSNINVANMISLGVLCSVTQLVSEEILIETVRENVSANYKDIDEKAVRIGYSLIEKRYPLKFYKKIERLGKGYE</sequence>
<evidence type="ECO:0000256" key="1">
    <source>
        <dbReference type="ARBA" id="ARBA00023002"/>
    </source>
</evidence>
<keyword evidence="3" id="KW-0670">Pyruvate</keyword>
<dbReference type="Gene3D" id="3.40.920.10">
    <property type="entry name" value="Pyruvate-ferredoxin oxidoreductase, PFOR, domain III"/>
    <property type="match status" value="1"/>
</dbReference>
<dbReference type="Proteomes" id="UP000032809">
    <property type="component" value="Chromosome I"/>
</dbReference>
<dbReference type="RefSeq" id="WP_045087198.1">
    <property type="nucleotide sequence ID" value="NZ_LN824141.1"/>
</dbReference>
<feature type="domain" description="Pyruvate/ketoisovalerate oxidoreductase catalytic" evidence="2">
    <location>
        <begin position="17"/>
        <end position="169"/>
    </location>
</feature>
<keyword evidence="1" id="KW-0560">Oxidoreductase</keyword>
<dbReference type="InterPro" id="IPR019752">
    <property type="entry name" value="Pyrv/ketoisovalerate_OxRed_cat"/>
</dbReference>
<dbReference type="KEGG" id="dtn:DTL3_0269"/>
<dbReference type="Pfam" id="PF01558">
    <property type="entry name" value="POR"/>
    <property type="match status" value="1"/>
</dbReference>